<dbReference type="Proteomes" id="UP000286415">
    <property type="component" value="Unassembled WGS sequence"/>
</dbReference>
<reference evidence="2 3" key="2">
    <citation type="journal article" date="2021" name="Genomics">
        <title>High-quality reference genome for Clonorchis sinensis.</title>
        <authorList>
            <person name="Young N.D."/>
            <person name="Stroehlein A.J."/>
            <person name="Kinkar L."/>
            <person name="Wang T."/>
            <person name="Sohn W.M."/>
            <person name="Chang B.C.H."/>
            <person name="Kaur P."/>
            <person name="Weisz D."/>
            <person name="Dudchenko O."/>
            <person name="Aiden E.L."/>
            <person name="Korhonen P.K."/>
            <person name="Gasser R.B."/>
        </authorList>
    </citation>
    <scope>NUCLEOTIDE SEQUENCE [LARGE SCALE GENOMIC DNA]</scope>
    <source>
        <strain evidence="2">Cs-k2</strain>
    </source>
</reference>
<dbReference type="InParanoid" id="A0A3R7CD28"/>
<reference evidence="2 3" key="1">
    <citation type="journal article" date="2018" name="Biotechnol. Adv.">
        <title>Improved genomic resources and new bioinformatic workflow for the carcinogenic parasite Clonorchis sinensis: Biotechnological implications.</title>
        <authorList>
            <person name="Wang D."/>
            <person name="Korhonen P.K."/>
            <person name="Gasser R.B."/>
            <person name="Young N.D."/>
        </authorList>
    </citation>
    <scope>NUCLEOTIDE SEQUENCE [LARGE SCALE GENOMIC DNA]</scope>
    <source>
        <strain evidence="2">Cs-k2</strain>
    </source>
</reference>
<proteinExistence type="predicted"/>
<evidence type="ECO:0000313" key="2">
    <source>
        <dbReference type="EMBL" id="KAG5453812.1"/>
    </source>
</evidence>
<comment type="caution">
    <text evidence="2">The sequence shown here is derived from an EMBL/GenBank/DDBJ whole genome shotgun (WGS) entry which is preliminary data.</text>
</comment>
<accession>A0A3R7CD28</accession>
<sequence length="129" mass="14413">MKETTHKVAENPSTAHERFRPSQGSSHWRKSAASATQSRLAHQAQRVRHTGSGVGFSARIYTQRHVPPIKISYVRTQEIHKGEQTKVTGCDLRKSQSNNSLGGLRKADRSIRDDHRLVGQKVDITTDCA</sequence>
<keyword evidence="3" id="KW-1185">Reference proteome</keyword>
<dbReference type="AlphaFoldDB" id="A0A3R7CD28"/>
<evidence type="ECO:0000256" key="1">
    <source>
        <dbReference type="SAM" id="MobiDB-lite"/>
    </source>
</evidence>
<dbReference type="EMBL" id="NIRI02000010">
    <property type="protein sequence ID" value="KAG5453812.1"/>
    <property type="molecule type" value="Genomic_DNA"/>
</dbReference>
<evidence type="ECO:0000313" key="3">
    <source>
        <dbReference type="Proteomes" id="UP000286415"/>
    </source>
</evidence>
<organism evidence="2 3">
    <name type="scientific">Clonorchis sinensis</name>
    <name type="common">Chinese liver fluke</name>
    <dbReference type="NCBI Taxonomy" id="79923"/>
    <lineage>
        <taxon>Eukaryota</taxon>
        <taxon>Metazoa</taxon>
        <taxon>Spiralia</taxon>
        <taxon>Lophotrochozoa</taxon>
        <taxon>Platyhelminthes</taxon>
        <taxon>Trematoda</taxon>
        <taxon>Digenea</taxon>
        <taxon>Opisthorchiida</taxon>
        <taxon>Opisthorchiata</taxon>
        <taxon>Opisthorchiidae</taxon>
        <taxon>Clonorchis</taxon>
    </lineage>
</organism>
<gene>
    <name evidence="2" type="ORF">CSKR_112379</name>
</gene>
<protein>
    <submittedName>
        <fullName evidence="2">Uncharacterized protein</fullName>
    </submittedName>
</protein>
<name>A0A3R7CD28_CLOSI</name>
<feature type="compositionally biased region" description="Basic and acidic residues" evidence="1">
    <location>
        <begin position="1"/>
        <end position="20"/>
    </location>
</feature>
<feature type="region of interest" description="Disordered" evidence="1">
    <location>
        <begin position="1"/>
        <end position="51"/>
    </location>
</feature>